<evidence type="ECO:0000313" key="1">
    <source>
        <dbReference type="EMBL" id="MCA6064188.1"/>
    </source>
</evidence>
<comment type="caution">
    <text evidence="1">The sequence shown here is derived from an EMBL/GenBank/DDBJ whole genome shotgun (WGS) entry which is preliminary data.</text>
</comment>
<accession>A0ABS7ZSG5</accession>
<proteinExistence type="predicted"/>
<gene>
    <name evidence="1" type="ORF">I9W95_11280</name>
</gene>
<organism evidence="1 2">
    <name type="scientific">Thalassolituus marinus</name>
    <dbReference type="NCBI Taxonomy" id="671053"/>
    <lineage>
        <taxon>Bacteria</taxon>
        <taxon>Pseudomonadati</taxon>
        <taxon>Pseudomonadota</taxon>
        <taxon>Gammaproteobacteria</taxon>
        <taxon>Oceanospirillales</taxon>
        <taxon>Oceanospirillaceae</taxon>
        <taxon>Thalassolituus</taxon>
    </lineage>
</organism>
<name>A0ABS7ZSG5_9GAMM</name>
<protein>
    <submittedName>
        <fullName evidence="1">Uncharacterized protein</fullName>
    </submittedName>
</protein>
<reference evidence="1 2" key="1">
    <citation type="submission" date="2020-12" db="EMBL/GenBank/DDBJ databases">
        <title>Novel Thalassolituus-related marine hydrocarbonoclastic bacteria mediated algae-derived hydrocarbons mineralization in twilight zone of the northern South China Sea.</title>
        <authorList>
            <person name="Dong C."/>
        </authorList>
    </citation>
    <scope>NUCLEOTIDE SEQUENCE [LARGE SCALE GENOMIC DNA]</scope>
    <source>
        <strain evidence="1 2">IMCC1826</strain>
    </source>
</reference>
<dbReference type="EMBL" id="JAEDAH010000058">
    <property type="protein sequence ID" value="MCA6064188.1"/>
    <property type="molecule type" value="Genomic_DNA"/>
</dbReference>
<sequence length="193" mass="22020">MKIYRIEPMVDTYGMLELSSKAITDVYGDLGFDELREAESNLADTWPECGAALYDYHTAKVLNLHDLPDIYTWNGCFLVLSERAKKRLQSLLERIGEFLPFTLDSQRYHLFSLHSIVTPDSINSELLEEDGVSVGIKSLSFELPDIGSPVAFKTDFDYFNHVYCTEQFKQNVIESGLKSGIDFAEKLAYRRPV</sequence>
<evidence type="ECO:0000313" key="2">
    <source>
        <dbReference type="Proteomes" id="UP000714380"/>
    </source>
</evidence>
<keyword evidence="2" id="KW-1185">Reference proteome</keyword>
<dbReference type="Proteomes" id="UP000714380">
    <property type="component" value="Unassembled WGS sequence"/>
</dbReference>
<dbReference type="RefSeq" id="WP_225674917.1">
    <property type="nucleotide sequence ID" value="NZ_JAEDAH010000058.1"/>
</dbReference>